<dbReference type="Proteomes" id="UP001141806">
    <property type="component" value="Unassembled WGS sequence"/>
</dbReference>
<name>A0A9Q0L3K2_9MAGN</name>
<dbReference type="EMBL" id="JAMYWD010000001">
    <property type="protein sequence ID" value="KAJ4981361.1"/>
    <property type="molecule type" value="Genomic_DNA"/>
</dbReference>
<organism evidence="1 2">
    <name type="scientific">Protea cynaroides</name>
    <dbReference type="NCBI Taxonomy" id="273540"/>
    <lineage>
        <taxon>Eukaryota</taxon>
        <taxon>Viridiplantae</taxon>
        <taxon>Streptophyta</taxon>
        <taxon>Embryophyta</taxon>
        <taxon>Tracheophyta</taxon>
        <taxon>Spermatophyta</taxon>
        <taxon>Magnoliopsida</taxon>
        <taxon>Proteales</taxon>
        <taxon>Proteaceae</taxon>
        <taxon>Protea</taxon>
    </lineage>
</organism>
<dbReference type="AlphaFoldDB" id="A0A9Q0L3K2"/>
<evidence type="ECO:0000313" key="2">
    <source>
        <dbReference type="Proteomes" id="UP001141806"/>
    </source>
</evidence>
<protein>
    <submittedName>
        <fullName evidence="1">Uncharacterized protein</fullName>
    </submittedName>
</protein>
<accession>A0A9Q0L3K2</accession>
<evidence type="ECO:0000313" key="1">
    <source>
        <dbReference type="EMBL" id="KAJ4981361.1"/>
    </source>
</evidence>
<keyword evidence="2" id="KW-1185">Reference proteome</keyword>
<gene>
    <name evidence="1" type="ORF">NE237_032198</name>
</gene>
<sequence>MTPRMKEVDRLNVALTDHRRSDIERLKSELEKGREFARKCSSDPSWNIFRGVDIRRKSIRINFYYGAFKLRFSYQGQRARIEYAFDGIEDDIVYLSGDRGLEEAENGSSPYSDKCISIGQGFMGKDPMLQWDQLMYDVTYWPSEILAILLSQEHYMLVFHST</sequence>
<proteinExistence type="predicted"/>
<comment type="caution">
    <text evidence="1">The sequence shown here is derived from an EMBL/GenBank/DDBJ whole genome shotgun (WGS) entry which is preliminary data.</text>
</comment>
<reference evidence="1" key="1">
    <citation type="journal article" date="2023" name="Plant J.">
        <title>The genome of the king protea, Protea cynaroides.</title>
        <authorList>
            <person name="Chang J."/>
            <person name="Duong T.A."/>
            <person name="Schoeman C."/>
            <person name="Ma X."/>
            <person name="Roodt D."/>
            <person name="Barker N."/>
            <person name="Li Z."/>
            <person name="Van de Peer Y."/>
            <person name="Mizrachi E."/>
        </authorList>
    </citation>
    <scope>NUCLEOTIDE SEQUENCE</scope>
    <source>
        <tissue evidence="1">Young leaves</tissue>
    </source>
</reference>